<keyword evidence="3" id="KW-1185">Reference proteome</keyword>
<accession>A0A397J204</accession>
<dbReference type="Proteomes" id="UP000266861">
    <property type="component" value="Unassembled WGS sequence"/>
</dbReference>
<gene>
    <name evidence="2" type="ORF">Glove_109g286</name>
</gene>
<evidence type="ECO:0000313" key="2">
    <source>
        <dbReference type="EMBL" id="RHZ82325.1"/>
    </source>
</evidence>
<keyword evidence="1" id="KW-0812">Transmembrane</keyword>
<feature type="transmembrane region" description="Helical" evidence="1">
    <location>
        <begin position="31"/>
        <end position="54"/>
    </location>
</feature>
<evidence type="ECO:0000256" key="1">
    <source>
        <dbReference type="SAM" id="Phobius"/>
    </source>
</evidence>
<proteinExistence type="predicted"/>
<dbReference type="EMBL" id="PQFF01000102">
    <property type="protein sequence ID" value="RHZ82325.1"/>
    <property type="molecule type" value="Genomic_DNA"/>
</dbReference>
<sequence length="87" mass="10044">MLYTIQSLTKEEEEILTRATDLCEEKNVQIIFNYSLILLYLIIQFVIILQLSLITEQDNIDGPIPQFNVDNGKGRSKMQSQYMDVTG</sequence>
<dbReference type="AlphaFoldDB" id="A0A397J204"/>
<protein>
    <submittedName>
        <fullName evidence="2">Uncharacterized protein</fullName>
    </submittedName>
</protein>
<keyword evidence="1" id="KW-0472">Membrane</keyword>
<keyword evidence="1" id="KW-1133">Transmembrane helix</keyword>
<comment type="caution">
    <text evidence="2">The sequence shown here is derived from an EMBL/GenBank/DDBJ whole genome shotgun (WGS) entry which is preliminary data.</text>
</comment>
<evidence type="ECO:0000313" key="3">
    <source>
        <dbReference type="Proteomes" id="UP000266861"/>
    </source>
</evidence>
<reference evidence="2 3" key="1">
    <citation type="submission" date="2018-08" db="EMBL/GenBank/DDBJ databases">
        <title>Genome and evolution of the arbuscular mycorrhizal fungus Diversispora epigaea (formerly Glomus versiforme) and its bacterial endosymbionts.</title>
        <authorList>
            <person name="Sun X."/>
            <person name="Fei Z."/>
            <person name="Harrison M."/>
        </authorList>
    </citation>
    <scope>NUCLEOTIDE SEQUENCE [LARGE SCALE GENOMIC DNA]</scope>
    <source>
        <strain evidence="2 3">IT104</strain>
    </source>
</reference>
<name>A0A397J204_9GLOM</name>
<organism evidence="2 3">
    <name type="scientific">Diversispora epigaea</name>
    <dbReference type="NCBI Taxonomy" id="1348612"/>
    <lineage>
        <taxon>Eukaryota</taxon>
        <taxon>Fungi</taxon>
        <taxon>Fungi incertae sedis</taxon>
        <taxon>Mucoromycota</taxon>
        <taxon>Glomeromycotina</taxon>
        <taxon>Glomeromycetes</taxon>
        <taxon>Diversisporales</taxon>
        <taxon>Diversisporaceae</taxon>
        <taxon>Diversispora</taxon>
    </lineage>
</organism>